<dbReference type="InParanoid" id="A0A371RIB0"/>
<dbReference type="Gene3D" id="3.40.50.880">
    <property type="match status" value="1"/>
</dbReference>
<gene>
    <name evidence="2" type="ORF">DX908_07915</name>
</gene>
<sequence>MRLGIFLFDGLTLLDAIGGYEVLARLPGMETVFFAEEEGLIAADTRALGLTATASLENIGSLDILYIPGGPGVDRVLNKPHVLDVLRRLDEGTTWTVGICNGVGILAAAGMLDGQSATTNYFYRDDLAKYGVDVVPERYHRSGKYVTGAGVSASIDTGLYLAGEIGGEMAGKTLQLGIEYYPSPPYQETTPEEAPDRSKALVKAVEGMSAQILAQEPGFAGRSFEWKPPA</sequence>
<dbReference type="CDD" id="cd03139">
    <property type="entry name" value="GATase1_PfpI_2"/>
    <property type="match status" value="1"/>
</dbReference>
<dbReference type="RefSeq" id="WP_116391818.1">
    <property type="nucleotide sequence ID" value="NZ_QUQO01000001.1"/>
</dbReference>
<dbReference type="InterPro" id="IPR002818">
    <property type="entry name" value="DJ-1/PfpI"/>
</dbReference>
<dbReference type="EMBL" id="QUQO01000001">
    <property type="protein sequence ID" value="RFB05186.1"/>
    <property type="molecule type" value="Genomic_DNA"/>
</dbReference>
<dbReference type="InterPro" id="IPR052158">
    <property type="entry name" value="INH-QAR"/>
</dbReference>
<accession>A0A371RIB0</accession>
<dbReference type="PANTHER" id="PTHR43130">
    <property type="entry name" value="ARAC-FAMILY TRANSCRIPTIONAL REGULATOR"/>
    <property type="match status" value="1"/>
</dbReference>
<organism evidence="2 3">
    <name type="scientific">Parvularcula marina</name>
    <dbReference type="NCBI Taxonomy" id="2292771"/>
    <lineage>
        <taxon>Bacteria</taxon>
        <taxon>Pseudomonadati</taxon>
        <taxon>Pseudomonadota</taxon>
        <taxon>Alphaproteobacteria</taxon>
        <taxon>Parvularculales</taxon>
        <taxon>Parvularculaceae</taxon>
        <taxon>Parvularcula</taxon>
    </lineage>
</organism>
<evidence type="ECO:0000313" key="3">
    <source>
        <dbReference type="Proteomes" id="UP000264589"/>
    </source>
</evidence>
<name>A0A371RIB0_9PROT</name>
<proteinExistence type="predicted"/>
<dbReference type="PANTHER" id="PTHR43130:SF2">
    <property type="entry name" value="DJ-1_PFPI DOMAIN-CONTAINING PROTEIN"/>
    <property type="match status" value="1"/>
</dbReference>
<reference evidence="2 3" key="1">
    <citation type="submission" date="2018-08" db="EMBL/GenBank/DDBJ databases">
        <title>Parvularcula sp. SM1705, isolated from surface water of the South Sea China.</title>
        <authorList>
            <person name="Sun L."/>
        </authorList>
    </citation>
    <scope>NUCLEOTIDE SEQUENCE [LARGE SCALE GENOMIC DNA]</scope>
    <source>
        <strain evidence="2 3">SM1705</strain>
    </source>
</reference>
<dbReference type="InterPro" id="IPR029062">
    <property type="entry name" value="Class_I_gatase-like"/>
</dbReference>
<dbReference type="OrthoDB" id="186587at2"/>
<protein>
    <submittedName>
        <fullName evidence="2">DJ-1/PfpI family protein</fullName>
    </submittedName>
</protein>
<dbReference type="GO" id="GO:0006355">
    <property type="term" value="P:regulation of DNA-templated transcription"/>
    <property type="evidence" value="ECO:0007669"/>
    <property type="project" value="TreeGrafter"/>
</dbReference>
<keyword evidence="3" id="KW-1185">Reference proteome</keyword>
<evidence type="ECO:0000259" key="1">
    <source>
        <dbReference type="Pfam" id="PF01965"/>
    </source>
</evidence>
<comment type="caution">
    <text evidence="2">The sequence shown here is derived from an EMBL/GenBank/DDBJ whole genome shotgun (WGS) entry which is preliminary data.</text>
</comment>
<dbReference type="AlphaFoldDB" id="A0A371RIB0"/>
<feature type="domain" description="DJ-1/PfpI" evidence="1">
    <location>
        <begin position="4"/>
        <end position="157"/>
    </location>
</feature>
<dbReference type="Proteomes" id="UP000264589">
    <property type="component" value="Unassembled WGS sequence"/>
</dbReference>
<evidence type="ECO:0000313" key="2">
    <source>
        <dbReference type="EMBL" id="RFB05186.1"/>
    </source>
</evidence>
<dbReference type="SUPFAM" id="SSF52317">
    <property type="entry name" value="Class I glutamine amidotransferase-like"/>
    <property type="match status" value="1"/>
</dbReference>
<dbReference type="Pfam" id="PF01965">
    <property type="entry name" value="DJ-1_PfpI"/>
    <property type="match status" value="1"/>
</dbReference>